<dbReference type="OrthoDB" id="2449212at2759"/>
<evidence type="ECO:0000313" key="3">
    <source>
        <dbReference type="EMBL" id="KAF9968136.1"/>
    </source>
</evidence>
<reference evidence="3" key="1">
    <citation type="journal article" date="2020" name="Fungal Divers.">
        <title>Resolving the Mortierellaceae phylogeny through synthesis of multi-gene phylogenetics and phylogenomics.</title>
        <authorList>
            <person name="Vandepol N."/>
            <person name="Liber J."/>
            <person name="Desiro A."/>
            <person name="Na H."/>
            <person name="Kennedy M."/>
            <person name="Barry K."/>
            <person name="Grigoriev I.V."/>
            <person name="Miller A.N."/>
            <person name="O'Donnell K."/>
            <person name="Stajich J.E."/>
            <person name="Bonito G."/>
        </authorList>
    </citation>
    <scope>NUCLEOTIDE SEQUENCE</scope>
    <source>
        <strain evidence="3">CK1249</strain>
    </source>
</reference>
<dbReference type="AlphaFoldDB" id="A0A9P6M6T9"/>
<feature type="region of interest" description="Disordered" evidence="1">
    <location>
        <begin position="248"/>
        <end position="350"/>
    </location>
</feature>
<protein>
    <submittedName>
        <fullName evidence="3">Uncharacterized protein</fullName>
    </submittedName>
</protein>
<gene>
    <name evidence="3" type="ORF">BGZ70_006406</name>
</gene>
<dbReference type="Proteomes" id="UP000738359">
    <property type="component" value="Unassembled WGS sequence"/>
</dbReference>
<keyword evidence="4" id="KW-1185">Reference proteome</keyword>
<keyword evidence="2" id="KW-0472">Membrane</keyword>
<dbReference type="EMBL" id="JAAAHY010000036">
    <property type="protein sequence ID" value="KAF9968136.1"/>
    <property type="molecule type" value="Genomic_DNA"/>
</dbReference>
<feature type="region of interest" description="Disordered" evidence="1">
    <location>
        <begin position="129"/>
        <end position="157"/>
    </location>
</feature>
<sequence>MASLTSALPTAAEPTSTVVPSPATSAPASASYVPSPSADPNPSQPDPTSTARTSSRRPGGRSTSSSGGTPEPTGTEAPDKNGGNSGSSSSAPIGAIIGGIAGVLVLGFLIAVFVMRYKKKSRARKRRLDFLGDSADGPSHRPVSTQGPGGLSPSPLPGSRPLEMAALGGSTAVAASPVVGAAAAQHHANDAYDYQQGYQQVPYGGYPEQYSNDQYDPYYAQRQQQQPPQQQGYYVDPQQQGYYQDSQQYQNQFAPPVPISNNLSLGTGSPAMTHATASPPSYPHPPPSTATGDQHSPHTSFQSSVPAPVPGGRSSYDKNAKVESGYAGTQSSARNPQLVPEPQEGIKVPL</sequence>
<feature type="compositionally biased region" description="Low complexity" evidence="1">
    <location>
        <begin position="14"/>
        <end position="36"/>
    </location>
</feature>
<feature type="compositionally biased region" description="Low complexity" evidence="1">
    <location>
        <begin position="60"/>
        <end position="76"/>
    </location>
</feature>
<evidence type="ECO:0000313" key="4">
    <source>
        <dbReference type="Proteomes" id="UP000738359"/>
    </source>
</evidence>
<feature type="transmembrane region" description="Helical" evidence="2">
    <location>
        <begin position="93"/>
        <end position="117"/>
    </location>
</feature>
<evidence type="ECO:0000256" key="1">
    <source>
        <dbReference type="SAM" id="MobiDB-lite"/>
    </source>
</evidence>
<feature type="compositionally biased region" description="Polar residues" evidence="1">
    <location>
        <begin position="292"/>
        <end position="305"/>
    </location>
</feature>
<feature type="region of interest" description="Disordered" evidence="1">
    <location>
        <begin position="1"/>
        <end position="92"/>
    </location>
</feature>
<keyword evidence="2" id="KW-1133">Transmembrane helix</keyword>
<organism evidence="3 4">
    <name type="scientific">Mortierella alpina</name>
    <name type="common">Oleaginous fungus</name>
    <name type="synonym">Mortierella renispora</name>
    <dbReference type="NCBI Taxonomy" id="64518"/>
    <lineage>
        <taxon>Eukaryota</taxon>
        <taxon>Fungi</taxon>
        <taxon>Fungi incertae sedis</taxon>
        <taxon>Mucoromycota</taxon>
        <taxon>Mortierellomycotina</taxon>
        <taxon>Mortierellomycetes</taxon>
        <taxon>Mortierellales</taxon>
        <taxon>Mortierellaceae</taxon>
        <taxon>Mortierella</taxon>
    </lineage>
</organism>
<proteinExistence type="predicted"/>
<keyword evidence="2" id="KW-0812">Transmembrane</keyword>
<comment type="caution">
    <text evidence="3">The sequence shown here is derived from an EMBL/GenBank/DDBJ whole genome shotgun (WGS) entry which is preliminary data.</text>
</comment>
<evidence type="ECO:0000256" key="2">
    <source>
        <dbReference type="SAM" id="Phobius"/>
    </source>
</evidence>
<name>A0A9P6M6T9_MORAP</name>
<accession>A0A9P6M6T9</accession>